<dbReference type="Pfam" id="PF00505">
    <property type="entry name" value="HMG_box"/>
    <property type="match status" value="1"/>
</dbReference>
<dbReference type="GO" id="GO:0000978">
    <property type="term" value="F:RNA polymerase II cis-regulatory region sequence-specific DNA binding"/>
    <property type="evidence" value="ECO:0007669"/>
    <property type="project" value="TreeGrafter"/>
</dbReference>
<dbReference type="InterPro" id="IPR009071">
    <property type="entry name" value="HMG_box_dom"/>
</dbReference>
<keyword evidence="9" id="KW-0804">Transcription</keyword>
<reference evidence="15" key="1">
    <citation type="submission" date="2022-01" db="EMBL/GenBank/DDBJ databases">
        <authorList>
            <person name="King R."/>
        </authorList>
    </citation>
    <scope>NUCLEOTIDE SEQUENCE</scope>
</reference>
<accession>A0A9P0E2N8</accession>
<comment type="function">
    <text evidence="11">Transcriptional regulator that controls a genetic switch in male development. It is necessary and sufficient for initiating male sex determination by directing the development of supporting cell precursors (pre-Sertoli cells) as Sertoli rather than granulosa cells. Involved in different aspects of gene regulation including promoter activation or repression. Binds to the DNA consensus sequence 5'-[AT]AACAA[AT]-3'. SRY HMG box recognizes DNA by partial intercalation in the minor groove and promotes DNA bending. Also involved in pre-mRNA splicing. In male adult brain involved in the maintenance of motor functions of dopaminergic neurons.</text>
</comment>
<dbReference type="AlphaFoldDB" id="A0A9P0E2N8"/>
<evidence type="ECO:0000256" key="7">
    <source>
        <dbReference type="ARBA" id="ARBA00023125"/>
    </source>
</evidence>
<keyword evidence="8" id="KW-0010">Activator</keyword>
<evidence type="ECO:0000259" key="14">
    <source>
        <dbReference type="PROSITE" id="PS50118"/>
    </source>
</evidence>
<evidence type="ECO:0000313" key="16">
    <source>
        <dbReference type="Proteomes" id="UP001152798"/>
    </source>
</evidence>
<dbReference type="GO" id="GO:0016607">
    <property type="term" value="C:nuclear speck"/>
    <property type="evidence" value="ECO:0007669"/>
    <property type="project" value="UniProtKB-SubCell"/>
</dbReference>
<keyword evidence="12" id="KW-0539">Nucleus</keyword>
<dbReference type="SUPFAM" id="SSF47095">
    <property type="entry name" value="HMG-box"/>
    <property type="match status" value="1"/>
</dbReference>
<protein>
    <recommendedName>
        <fullName evidence="3">Sex-determining region Y protein</fullName>
    </recommendedName>
    <alternativeName>
        <fullName evidence="10">Testis-determining factor</fullName>
    </alternativeName>
</protein>
<feature type="region of interest" description="Disordered" evidence="13">
    <location>
        <begin position="53"/>
        <end position="103"/>
    </location>
</feature>
<name>A0A9P0E2N8_NEZVI</name>
<dbReference type="PANTHER" id="PTHR10270">
    <property type="entry name" value="SOX TRANSCRIPTION FACTOR"/>
    <property type="match status" value="1"/>
</dbReference>
<evidence type="ECO:0000256" key="4">
    <source>
        <dbReference type="ARBA" id="ARBA00022782"/>
    </source>
</evidence>
<dbReference type="GO" id="GO:0001228">
    <property type="term" value="F:DNA-binding transcription activator activity, RNA polymerase II-specific"/>
    <property type="evidence" value="ECO:0007669"/>
    <property type="project" value="TreeGrafter"/>
</dbReference>
<evidence type="ECO:0000256" key="11">
    <source>
        <dbReference type="ARBA" id="ARBA00045821"/>
    </source>
</evidence>
<gene>
    <name evidence="15" type="ORF">NEZAVI_LOCUS1114</name>
</gene>
<dbReference type="InterPro" id="IPR036910">
    <property type="entry name" value="HMG_box_dom_sf"/>
</dbReference>
<keyword evidence="4" id="KW-0221">Differentiation</keyword>
<dbReference type="OrthoDB" id="6624776at2759"/>
<keyword evidence="7 12" id="KW-0238">DNA-binding</keyword>
<dbReference type="PANTHER" id="PTHR10270:SF161">
    <property type="entry name" value="SEX-DETERMINING REGION Y PROTEIN"/>
    <property type="match status" value="1"/>
</dbReference>
<feature type="DNA-binding region" description="HMG box" evidence="12">
    <location>
        <begin position="1"/>
        <end position="61"/>
    </location>
</feature>
<keyword evidence="5" id="KW-0112">Calmodulin-binding</keyword>
<feature type="region of interest" description="Disordered" evidence="13">
    <location>
        <begin position="1"/>
        <end position="20"/>
    </location>
</feature>
<evidence type="ECO:0000256" key="2">
    <source>
        <dbReference type="ARBA" id="ARBA00005998"/>
    </source>
</evidence>
<evidence type="ECO:0000256" key="12">
    <source>
        <dbReference type="PROSITE-ProRule" id="PRU00267"/>
    </source>
</evidence>
<evidence type="ECO:0000256" key="9">
    <source>
        <dbReference type="ARBA" id="ARBA00023163"/>
    </source>
</evidence>
<dbReference type="GO" id="GO:0005516">
    <property type="term" value="F:calmodulin binding"/>
    <property type="evidence" value="ECO:0007669"/>
    <property type="project" value="UniProtKB-KW"/>
</dbReference>
<evidence type="ECO:0000256" key="1">
    <source>
        <dbReference type="ARBA" id="ARBA00004324"/>
    </source>
</evidence>
<comment type="subcellular location">
    <subcellularLocation>
        <location evidence="1">Nucleus speckle</location>
    </subcellularLocation>
</comment>
<comment type="similarity">
    <text evidence="2">Belongs to the SRY family.</text>
</comment>
<evidence type="ECO:0000256" key="6">
    <source>
        <dbReference type="ARBA" id="ARBA00022928"/>
    </source>
</evidence>
<dbReference type="GO" id="GO:0030154">
    <property type="term" value="P:cell differentiation"/>
    <property type="evidence" value="ECO:0007669"/>
    <property type="project" value="UniProtKB-KW"/>
</dbReference>
<sequence length="103" mass="11427">MIYANTWRKKLAHDHPSESNKQISVRLGKLWKDMAADEKELYFALARRVDAEHKKKYPEPSGGIEGEDCEEGEQKGGGGIDEEAAGADPPKSSLLPFDKGLEQ</sequence>
<evidence type="ECO:0000256" key="13">
    <source>
        <dbReference type="SAM" id="MobiDB-lite"/>
    </source>
</evidence>
<dbReference type="EMBL" id="OV725077">
    <property type="protein sequence ID" value="CAH1389795.1"/>
    <property type="molecule type" value="Genomic_DNA"/>
</dbReference>
<dbReference type="Gene3D" id="1.10.30.10">
    <property type="entry name" value="High mobility group box domain"/>
    <property type="match status" value="1"/>
</dbReference>
<dbReference type="GO" id="GO:0007548">
    <property type="term" value="P:sex differentiation"/>
    <property type="evidence" value="ECO:0007669"/>
    <property type="project" value="UniProtKB-KW"/>
</dbReference>
<evidence type="ECO:0000313" key="15">
    <source>
        <dbReference type="EMBL" id="CAH1389795.1"/>
    </source>
</evidence>
<evidence type="ECO:0000256" key="5">
    <source>
        <dbReference type="ARBA" id="ARBA00022860"/>
    </source>
</evidence>
<evidence type="ECO:0000256" key="3">
    <source>
        <dbReference type="ARBA" id="ARBA00019052"/>
    </source>
</evidence>
<keyword evidence="16" id="KW-1185">Reference proteome</keyword>
<dbReference type="PROSITE" id="PS50118">
    <property type="entry name" value="HMG_BOX_2"/>
    <property type="match status" value="1"/>
</dbReference>
<dbReference type="Proteomes" id="UP001152798">
    <property type="component" value="Chromosome 1"/>
</dbReference>
<evidence type="ECO:0000256" key="8">
    <source>
        <dbReference type="ARBA" id="ARBA00023159"/>
    </source>
</evidence>
<organism evidence="15 16">
    <name type="scientific">Nezara viridula</name>
    <name type="common">Southern green stink bug</name>
    <name type="synonym">Cimex viridulus</name>
    <dbReference type="NCBI Taxonomy" id="85310"/>
    <lineage>
        <taxon>Eukaryota</taxon>
        <taxon>Metazoa</taxon>
        <taxon>Ecdysozoa</taxon>
        <taxon>Arthropoda</taxon>
        <taxon>Hexapoda</taxon>
        <taxon>Insecta</taxon>
        <taxon>Pterygota</taxon>
        <taxon>Neoptera</taxon>
        <taxon>Paraneoptera</taxon>
        <taxon>Hemiptera</taxon>
        <taxon>Heteroptera</taxon>
        <taxon>Panheteroptera</taxon>
        <taxon>Pentatomomorpha</taxon>
        <taxon>Pentatomoidea</taxon>
        <taxon>Pentatomidae</taxon>
        <taxon>Pentatominae</taxon>
        <taxon>Nezara</taxon>
    </lineage>
</organism>
<feature type="domain" description="HMG box" evidence="14">
    <location>
        <begin position="1"/>
        <end position="61"/>
    </location>
</feature>
<keyword evidence="6" id="KW-0726">Sexual differentiation</keyword>
<evidence type="ECO:0000256" key="10">
    <source>
        <dbReference type="ARBA" id="ARBA00032498"/>
    </source>
</evidence>
<dbReference type="SMART" id="SM00398">
    <property type="entry name" value="HMG"/>
    <property type="match status" value="1"/>
</dbReference>
<dbReference type="InterPro" id="IPR050140">
    <property type="entry name" value="SRY-related_HMG-box_TF-like"/>
</dbReference>
<proteinExistence type="inferred from homology"/>